<dbReference type="InterPro" id="IPR001242">
    <property type="entry name" value="Condensation_dom"/>
</dbReference>
<proteinExistence type="predicted"/>
<dbReference type="InterPro" id="IPR000873">
    <property type="entry name" value="AMP-dep_synth/lig_dom"/>
</dbReference>
<evidence type="ECO:0000256" key="3">
    <source>
        <dbReference type="ARBA" id="ARBA00022553"/>
    </source>
</evidence>
<name>A0ABU9YLS9_9PROT</name>
<dbReference type="Pfam" id="PF00550">
    <property type="entry name" value="PP-binding"/>
    <property type="match status" value="2"/>
</dbReference>
<dbReference type="PROSITE" id="PS00455">
    <property type="entry name" value="AMP_BINDING"/>
    <property type="match status" value="1"/>
</dbReference>
<dbReference type="InterPro" id="IPR010071">
    <property type="entry name" value="AA_adenyl_dom"/>
</dbReference>
<dbReference type="Pfam" id="PF00501">
    <property type="entry name" value="AMP-binding"/>
    <property type="match status" value="1"/>
</dbReference>
<comment type="cofactor">
    <cofactor evidence="1">
        <name>pantetheine 4'-phosphate</name>
        <dbReference type="ChEBI" id="CHEBI:47942"/>
    </cofactor>
</comment>
<sequence>MNELADRFATLSPAKRQLLLQRLQARGGAELDAFMAALAARGSDVAYAPPRTQMESLLADIWADTLQLERVGIHDRFFEIGGQSLLAVQVVARVRDLLDVMLPVEVLFTAPTVAELAVAVEAARGHGGSLPPLVPAPRDGPVPLSFSQERLWFLDRLEPESRAYHVPRVLRITGPLDLAALEAAFDAMIERHEILRTTFPFRDGQPVQQINPHQPFRLPVTDLRHLAGDAREAEAARIVDDRNRRLFDLENGPLLRVSLLRLEDEVSIFMWMQHHMLHDGWSQNVFFHDLAAFYTAFARGEPSPLPPLPIQFADYVIWQRNWMQGPVLEAHLAYWRAVLGAEADAPDLPFDRPRRRVMDTAGTIEDVLIPAGKAMALRALCREHGVTLYMMLYAILCVTLLRHSGQTDISIGVGIANRRFRETEGLLGMLINTIVLRTDLTGDPDFLDVLDRVRKVCIDGYAHQDTPFGAVVEAVSPSRSLNRSPLFQVMFNFHDAPIRPLEFPGLEVRDLTPHNHSAKFDINIISVPFAERVTGAVAEAAPGDIAMMWEYRTSLFDAETMRSIIDRYMMLIDAVLADPAVPVQAVPLMTHDERAAAAAAARPAPAPAERGACLHQIFAAQAARRPDAVAISFEGRHLSYAQLDQAANRLANHLRALGAGPETETETIIGLSVERSPETIIGILAILKAGGAYLPLDPAYPADRLAMMVADAGVGLLVTAGTGVGEQLAASAGIARVDLIDDAATIAARPQTAPADHGHPDQLAYVIFTSGSTGRPKGVAVSHRNVTRLFDATAGAVAPGPDDVWTMFHAYAFDFSVWEIWGALAHGGRLVVVPYWVSRTPEAFATLLVREQVTILNQTPSAFHQIAAACLGAGRLPPALRLVIFGGEALDVAALKPWAEAFGLDRPVLANMYGITETTVHVTWHRITAADLGGPARAPVGRPIADLTAQVLDSRMMPVPPGVVGELHIGGAGLARGYIGRPGLTAWRFVPDPAGNGARLYRTGDIARPRRDGGLDYKGRIDDQVKVRGYRIELGEVEAALRDEAGIVAAAATVHGRSGDDRRLIGYVVRKAGGPEPSALRDALRRRLPEHMVPAMIMPVEALPLTASGKLDRRALPVPDATAASDTPYVAPRTATEEILTGLWAELLGLERVGIDDDFFELGGHSLIATRLAGRIREDLGVEIPLRALFEGASVRAIVTRFGSDMTAAGGAMEEGEILFDDDDPTSADIGGAGR</sequence>
<dbReference type="SUPFAM" id="SSF56801">
    <property type="entry name" value="Acetyl-CoA synthetase-like"/>
    <property type="match status" value="1"/>
</dbReference>
<dbReference type="SMART" id="SM00823">
    <property type="entry name" value="PKS_PP"/>
    <property type="match status" value="2"/>
</dbReference>
<dbReference type="CDD" id="cd17643">
    <property type="entry name" value="A_NRPS_Cytc1-like"/>
    <property type="match status" value="1"/>
</dbReference>
<organism evidence="5 6">
    <name type="scientific">Tistrella arctica</name>
    <dbReference type="NCBI Taxonomy" id="3133430"/>
    <lineage>
        <taxon>Bacteria</taxon>
        <taxon>Pseudomonadati</taxon>
        <taxon>Pseudomonadota</taxon>
        <taxon>Alphaproteobacteria</taxon>
        <taxon>Geminicoccales</taxon>
        <taxon>Geminicoccaceae</taxon>
        <taxon>Tistrella</taxon>
    </lineage>
</organism>
<protein>
    <submittedName>
        <fullName evidence="5">Amino acid adenylation domain-containing protein</fullName>
    </submittedName>
</protein>
<feature type="domain" description="Carrier" evidence="4">
    <location>
        <begin position="49"/>
        <end position="124"/>
    </location>
</feature>
<dbReference type="PANTHER" id="PTHR45527">
    <property type="entry name" value="NONRIBOSOMAL PEPTIDE SYNTHETASE"/>
    <property type="match status" value="1"/>
</dbReference>
<dbReference type="Gene3D" id="3.40.50.1820">
    <property type="entry name" value="alpha/beta hydrolase"/>
    <property type="match status" value="1"/>
</dbReference>
<dbReference type="RefSeq" id="WP_345937726.1">
    <property type="nucleotide sequence ID" value="NZ_JBBKTW010000005.1"/>
</dbReference>
<dbReference type="CDD" id="cd19531">
    <property type="entry name" value="LCL_NRPS-like"/>
    <property type="match status" value="1"/>
</dbReference>
<dbReference type="InterPro" id="IPR009081">
    <property type="entry name" value="PP-bd_ACP"/>
</dbReference>
<evidence type="ECO:0000256" key="1">
    <source>
        <dbReference type="ARBA" id="ARBA00001957"/>
    </source>
</evidence>
<dbReference type="Pfam" id="PF13193">
    <property type="entry name" value="AMP-binding_C"/>
    <property type="match status" value="1"/>
</dbReference>
<dbReference type="PROSITE" id="PS00012">
    <property type="entry name" value="PHOSPHOPANTETHEINE"/>
    <property type="match status" value="1"/>
</dbReference>
<keyword evidence="6" id="KW-1185">Reference proteome</keyword>
<dbReference type="PROSITE" id="PS50075">
    <property type="entry name" value="CARRIER"/>
    <property type="match status" value="2"/>
</dbReference>
<dbReference type="Pfam" id="PF00668">
    <property type="entry name" value="Condensation"/>
    <property type="match status" value="1"/>
</dbReference>
<evidence type="ECO:0000313" key="5">
    <source>
        <dbReference type="EMBL" id="MEN2989764.1"/>
    </source>
</evidence>
<dbReference type="NCBIfam" id="TIGR01733">
    <property type="entry name" value="AA-adenyl-dom"/>
    <property type="match status" value="1"/>
</dbReference>
<dbReference type="Gene3D" id="3.40.50.12780">
    <property type="entry name" value="N-terminal domain of ligase-like"/>
    <property type="match status" value="1"/>
</dbReference>
<dbReference type="PANTHER" id="PTHR45527:SF14">
    <property type="entry name" value="PLIPASTATIN SYNTHASE SUBUNIT B"/>
    <property type="match status" value="1"/>
</dbReference>
<evidence type="ECO:0000256" key="2">
    <source>
        <dbReference type="ARBA" id="ARBA00022450"/>
    </source>
</evidence>
<dbReference type="SUPFAM" id="SSF47336">
    <property type="entry name" value="ACP-like"/>
    <property type="match status" value="2"/>
</dbReference>
<dbReference type="InterPro" id="IPR006162">
    <property type="entry name" value="Ppantetheine_attach_site"/>
</dbReference>
<dbReference type="InterPro" id="IPR036736">
    <property type="entry name" value="ACP-like_sf"/>
</dbReference>
<gene>
    <name evidence="5" type="ORF">WG926_15715</name>
</gene>
<dbReference type="SUPFAM" id="SSF52777">
    <property type="entry name" value="CoA-dependent acyltransferases"/>
    <property type="match status" value="2"/>
</dbReference>
<keyword evidence="2" id="KW-0596">Phosphopantetheine</keyword>
<dbReference type="InterPro" id="IPR045851">
    <property type="entry name" value="AMP-bd_C_sf"/>
</dbReference>
<dbReference type="InterPro" id="IPR025110">
    <property type="entry name" value="AMP-bd_C"/>
</dbReference>
<dbReference type="Gene3D" id="3.30.559.10">
    <property type="entry name" value="Chloramphenicol acetyltransferase-like domain"/>
    <property type="match status" value="1"/>
</dbReference>
<dbReference type="InterPro" id="IPR023213">
    <property type="entry name" value="CAT-like_dom_sf"/>
</dbReference>
<keyword evidence="3" id="KW-0597">Phosphoprotein</keyword>
<dbReference type="InterPro" id="IPR042099">
    <property type="entry name" value="ANL_N_sf"/>
</dbReference>
<evidence type="ECO:0000313" key="6">
    <source>
        <dbReference type="Proteomes" id="UP001413721"/>
    </source>
</evidence>
<dbReference type="Gene3D" id="3.30.300.30">
    <property type="match status" value="1"/>
</dbReference>
<dbReference type="Gene3D" id="1.10.1200.10">
    <property type="entry name" value="ACP-like"/>
    <property type="match status" value="1"/>
</dbReference>
<accession>A0ABU9YLS9</accession>
<feature type="domain" description="Carrier" evidence="4">
    <location>
        <begin position="1131"/>
        <end position="1206"/>
    </location>
</feature>
<reference evidence="5 6" key="1">
    <citation type="submission" date="2024-03" db="EMBL/GenBank/DDBJ databases">
        <title>High-quality draft genome sequencing of Tistrella sp. BH-R2-4.</title>
        <authorList>
            <person name="Dong C."/>
        </authorList>
    </citation>
    <scope>NUCLEOTIDE SEQUENCE [LARGE SCALE GENOMIC DNA]</scope>
    <source>
        <strain evidence="5 6">BH-R2-4</strain>
    </source>
</reference>
<evidence type="ECO:0000259" key="4">
    <source>
        <dbReference type="PROSITE" id="PS50075"/>
    </source>
</evidence>
<dbReference type="InterPro" id="IPR020845">
    <property type="entry name" value="AMP-binding_CS"/>
</dbReference>
<comment type="caution">
    <text evidence="5">The sequence shown here is derived from an EMBL/GenBank/DDBJ whole genome shotgun (WGS) entry which is preliminary data.</text>
</comment>
<dbReference type="InterPro" id="IPR020806">
    <property type="entry name" value="PKS_PP-bd"/>
</dbReference>
<dbReference type="Proteomes" id="UP001413721">
    <property type="component" value="Unassembled WGS sequence"/>
</dbReference>
<dbReference type="Gene3D" id="3.30.559.30">
    <property type="entry name" value="Nonribosomal peptide synthetase, condensation domain"/>
    <property type="match status" value="1"/>
</dbReference>
<dbReference type="EMBL" id="JBBKTW010000005">
    <property type="protein sequence ID" value="MEN2989764.1"/>
    <property type="molecule type" value="Genomic_DNA"/>
</dbReference>
<dbReference type="InterPro" id="IPR029058">
    <property type="entry name" value="AB_hydrolase_fold"/>
</dbReference>